<sequence length="154" mass="16966">MEFRLVGHSAPVGELRTSPPPPDAEELEVWPLDSTMQLRELRAALVAALNRHTPASRAELDDIPDRMVLVATELATNAIRHGIPPTVVRLLRTRDEFVLDVADHDLTAVPELADTRPLDSGGRGLHLANAFALKVGWYTSDRTKHIWAAFPLAV</sequence>
<feature type="region of interest" description="Disordered" evidence="2">
    <location>
        <begin position="1"/>
        <end position="23"/>
    </location>
</feature>
<keyword evidence="5" id="KW-1185">Reference proteome</keyword>
<evidence type="ECO:0000259" key="3">
    <source>
        <dbReference type="Pfam" id="PF13581"/>
    </source>
</evidence>
<gene>
    <name evidence="4" type="ORF">Afe05nite_79060</name>
</gene>
<dbReference type="InterPro" id="IPR050267">
    <property type="entry name" value="Anti-sigma-factor_SerPK"/>
</dbReference>
<dbReference type="PANTHER" id="PTHR35526:SF3">
    <property type="entry name" value="ANTI-SIGMA-F FACTOR RSBW"/>
    <property type="match status" value="1"/>
</dbReference>
<keyword evidence="1" id="KW-0723">Serine/threonine-protein kinase</keyword>
<dbReference type="PANTHER" id="PTHR35526">
    <property type="entry name" value="ANTI-SIGMA-F FACTOR RSBW-RELATED"/>
    <property type="match status" value="1"/>
</dbReference>
<dbReference type="CDD" id="cd16936">
    <property type="entry name" value="HATPase_RsbW-like"/>
    <property type="match status" value="1"/>
</dbReference>
<feature type="domain" description="Histidine kinase/HSP90-like ATPase" evidence="3">
    <location>
        <begin position="37"/>
        <end position="147"/>
    </location>
</feature>
<dbReference type="InterPro" id="IPR036890">
    <property type="entry name" value="HATPase_C_sf"/>
</dbReference>
<dbReference type="InterPro" id="IPR003594">
    <property type="entry name" value="HATPase_dom"/>
</dbReference>
<dbReference type="GO" id="GO:0004674">
    <property type="term" value="F:protein serine/threonine kinase activity"/>
    <property type="evidence" value="ECO:0007669"/>
    <property type="project" value="UniProtKB-KW"/>
</dbReference>
<dbReference type="EMBL" id="BOMM01000077">
    <property type="protein sequence ID" value="GIE16066.1"/>
    <property type="molecule type" value="Genomic_DNA"/>
</dbReference>
<keyword evidence="1" id="KW-0418">Kinase</keyword>
<dbReference type="AlphaFoldDB" id="A0A919MDR2"/>
<comment type="caution">
    <text evidence="4">The sequence shown here is derived from an EMBL/GenBank/DDBJ whole genome shotgun (WGS) entry which is preliminary data.</text>
</comment>
<proteinExistence type="predicted"/>
<keyword evidence="1" id="KW-0808">Transferase</keyword>
<dbReference type="SUPFAM" id="SSF55874">
    <property type="entry name" value="ATPase domain of HSP90 chaperone/DNA topoisomerase II/histidine kinase"/>
    <property type="match status" value="1"/>
</dbReference>
<evidence type="ECO:0000313" key="5">
    <source>
        <dbReference type="Proteomes" id="UP000598174"/>
    </source>
</evidence>
<evidence type="ECO:0000256" key="2">
    <source>
        <dbReference type="SAM" id="MobiDB-lite"/>
    </source>
</evidence>
<dbReference type="Pfam" id="PF13581">
    <property type="entry name" value="HATPase_c_2"/>
    <property type="match status" value="1"/>
</dbReference>
<organism evidence="4 5">
    <name type="scientific">Paractinoplanes ferrugineus</name>
    <dbReference type="NCBI Taxonomy" id="113564"/>
    <lineage>
        <taxon>Bacteria</taxon>
        <taxon>Bacillati</taxon>
        <taxon>Actinomycetota</taxon>
        <taxon>Actinomycetes</taxon>
        <taxon>Micromonosporales</taxon>
        <taxon>Micromonosporaceae</taxon>
        <taxon>Paractinoplanes</taxon>
    </lineage>
</organism>
<evidence type="ECO:0000313" key="4">
    <source>
        <dbReference type="EMBL" id="GIE16066.1"/>
    </source>
</evidence>
<accession>A0A919MDR2</accession>
<name>A0A919MDR2_9ACTN</name>
<protein>
    <recommendedName>
        <fullName evidence="3">Histidine kinase/HSP90-like ATPase domain-containing protein</fullName>
    </recommendedName>
</protein>
<dbReference type="Proteomes" id="UP000598174">
    <property type="component" value="Unassembled WGS sequence"/>
</dbReference>
<reference evidence="4" key="1">
    <citation type="submission" date="2021-01" db="EMBL/GenBank/DDBJ databases">
        <title>Whole genome shotgun sequence of Actinoplanes ferrugineus NBRC 15555.</title>
        <authorList>
            <person name="Komaki H."/>
            <person name="Tamura T."/>
        </authorList>
    </citation>
    <scope>NUCLEOTIDE SEQUENCE</scope>
    <source>
        <strain evidence="4">NBRC 15555</strain>
    </source>
</reference>
<evidence type="ECO:0000256" key="1">
    <source>
        <dbReference type="ARBA" id="ARBA00022527"/>
    </source>
</evidence>
<dbReference type="Gene3D" id="3.30.565.10">
    <property type="entry name" value="Histidine kinase-like ATPase, C-terminal domain"/>
    <property type="match status" value="1"/>
</dbReference>